<feature type="region of interest" description="Disordered" evidence="1">
    <location>
        <begin position="1"/>
        <end position="55"/>
    </location>
</feature>
<evidence type="ECO:0000313" key="2">
    <source>
        <dbReference type="EMBL" id="PNF17653.1"/>
    </source>
</evidence>
<sequence length="55" mass="6379">MTESKSRIRRNKIRGKEEVRRTRTLKGRAEGRKEDEGTRKGKGEVHRIMKKGVTG</sequence>
<evidence type="ECO:0000313" key="3">
    <source>
        <dbReference type="Proteomes" id="UP000235965"/>
    </source>
</evidence>
<reference evidence="2 3" key="1">
    <citation type="submission" date="2017-12" db="EMBL/GenBank/DDBJ databases">
        <title>Hemimetabolous genomes reveal molecular basis of termite eusociality.</title>
        <authorList>
            <person name="Harrison M.C."/>
            <person name="Jongepier E."/>
            <person name="Robertson H.M."/>
            <person name="Arning N."/>
            <person name="Bitard-Feildel T."/>
            <person name="Chao H."/>
            <person name="Childers C.P."/>
            <person name="Dinh H."/>
            <person name="Doddapaneni H."/>
            <person name="Dugan S."/>
            <person name="Gowin J."/>
            <person name="Greiner C."/>
            <person name="Han Y."/>
            <person name="Hu H."/>
            <person name="Hughes D.S.T."/>
            <person name="Huylmans A.-K."/>
            <person name="Kemena C."/>
            <person name="Kremer L.P.M."/>
            <person name="Lee S.L."/>
            <person name="Lopez-Ezquerra A."/>
            <person name="Mallet L."/>
            <person name="Monroy-Kuhn J.M."/>
            <person name="Moser A."/>
            <person name="Murali S.C."/>
            <person name="Muzny D.M."/>
            <person name="Otani S."/>
            <person name="Piulachs M.-D."/>
            <person name="Poelchau M."/>
            <person name="Qu J."/>
            <person name="Schaub F."/>
            <person name="Wada-Katsumata A."/>
            <person name="Worley K.C."/>
            <person name="Xie Q."/>
            <person name="Ylla G."/>
            <person name="Poulsen M."/>
            <person name="Gibbs R.A."/>
            <person name="Schal C."/>
            <person name="Richards S."/>
            <person name="Belles X."/>
            <person name="Korb J."/>
            <person name="Bornberg-Bauer E."/>
        </authorList>
    </citation>
    <scope>NUCLEOTIDE SEQUENCE [LARGE SCALE GENOMIC DNA]</scope>
    <source>
        <tissue evidence="2">Whole body</tissue>
    </source>
</reference>
<protein>
    <submittedName>
        <fullName evidence="2">Uncharacterized protein</fullName>
    </submittedName>
</protein>
<comment type="caution">
    <text evidence="2">The sequence shown here is derived from an EMBL/GenBank/DDBJ whole genome shotgun (WGS) entry which is preliminary data.</text>
</comment>
<dbReference type="EMBL" id="NEVH01023960">
    <property type="protein sequence ID" value="PNF17653.1"/>
    <property type="molecule type" value="Genomic_DNA"/>
</dbReference>
<gene>
    <name evidence="2" type="ORF">B7P43_G07334</name>
</gene>
<keyword evidence="3" id="KW-1185">Reference proteome</keyword>
<name>A0A2J7PMT8_9NEOP</name>
<accession>A0A2J7PMT8</accession>
<dbReference type="InParanoid" id="A0A2J7PMT8"/>
<proteinExistence type="predicted"/>
<dbReference type="AlphaFoldDB" id="A0A2J7PMT8"/>
<evidence type="ECO:0000256" key="1">
    <source>
        <dbReference type="SAM" id="MobiDB-lite"/>
    </source>
</evidence>
<organism evidence="2 3">
    <name type="scientific">Cryptotermes secundus</name>
    <dbReference type="NCBI Taxonomy" id="105785"/>
    <lineage>
        <taxon>Eukaryota</taxon>
        <taxon>Metazoa</taxon>
        <taxon>Ecdysozoa</taxon>
        <taxon>Arthropoda</taxon>
        <taxon>Hexapoda</taxon>
        <taxon>Insecta</taxon>
        <taxon>Pterygota</taxon>
        <taxon>Neoptera</taxon>
        <taxon>Polyneoptera</taxon>
        <taxon>Dictyoptera</taxon>
        <taxon>Blattodea</taxon>
        <taxon>Blattoidea</taxon>
        <taxon>Termitoidae</taxon>
        <taxon>Kalotermitidae</taxon>
        <taxon>Cryptotermitinae</taxon>
        <taxon>Cryptotermes</taxon>
    </lineage>
</organism>
<feature type="compositionally biased region" description="Basic and acidic residues" evidence="1">
    <location>
        <begin position="14"/>
        <end position="47"/>
    </location>
</feature>
<dbReference type="Proteomes" id="UP000235965">
    <property type="component" value="Unassembled WGS sequence"/>
</dbReference>